<evidence type="ECO:0000256" key="4">
    <source>
        <dbReference type="ARBA" id="ARBA00022771"/>
    </source>
</evidence>
<dbReference type="Pfam" id="PF18995">
    <property type="entry name" value="PRT6_C"/>
    <property type="match status" value="1"/>
</dbReference>
<dbReference type="EC" id="2.3.2.27" evidence="9"/>
<comment type="catalytic activity">
    <reaction evidence="1 9">
        <text>S-ubiquitinyl-[E2 ubiquitin-conjugating enzyme]-L-cysteine + [acceptor protein]-L-lysine = [E2 ubiquitin-conjugating enzyme]-L-cysteine + N(6)-ubiquitinyl-[acceptor protein]-L-lysine.</text>
        <dbReference type="EC" id="2.3.2.27"/>
    </reaction>
</comment>
<evidence type="ECO:0000256" key="8">
    <source>
        <dbReference type="PROSITE-ProRule" id="PRU00508"/>
    </source>
</evidence>
<dbReference type="Proteomes" id="UP001470230">
    <property type="component" value="Unassembled WGS sequence"/>
</dbReference>
<protein>
    <recommendedName>
        <fullName evidence="9">E3 ubiquitin-protein ligase</fullName>
        <ecNumber evidence="9">2.3.2.27</ecNumber>
    </recommendedName>
</protein>
<evidence type="ECO:0000256" key="7">
    <source>
        <dbReference type="ARBA" id="ARBA00046341"/>
    </source>
</evidence>
<accession>A0ABR2HPG6</accession>
<evidence type="ECO:0000256" key="9">
    <source>
        <dbReference type="RuleBase" id="RU366018"/>
    </source>
</evidence>
<keyword evidence="13" id="KW-1185">Reference proteome</keyword>
<keyword evidence="2 9" id="KW-0808">Transferase</keyword>
<name>A0ABR2HPG6_9EUKA</name>
<gene>
    <name evidence="12" type="ORF">M9Y10_018577</name>
</gene>
<dbReference type="PROSITE" id="PS51157">
    <property type="entry name" value="ZF_UBR"/>
    <property type="match status" value="1"/>
</dbReference>
<dbReference type="PANTHER" id="PTHR21497">
    <property type="entry name" value="UBIQUITIN LIGASE E3 ALPHA-RELATED"/>
    <property type="match status" value="1"/>
</dbReference>
<keyword evidence="4 9" id="KW-0863">Zinc-finger</keyword>
<sequence>MEVNYKDLKSIFAYDPITAIQLCENIICTASNFKTFREFFDYHSHNSHISTCQNEWSDRMSIHCNDCATDANSCVCLECFLNGNHQGHDYQVSVNSSGNCDCGDVNFWKPSGFCAKHHGLEDVSNPENYLDEKLRTALTDVVFKASFASIKKLNKYDTTLLSQILNFLKSFLQFGDGFRRLMSISLTEKINLEKFMNHIFEWSSEFNQQIQSFFGLLTSDELFKNSFAQINFKLMINRIIPLSINAVKGEKIYMLKNTLPWDQFWFHSYSVSLMQHSIENYNFDWFTFIFKVLYYLKEILTYKGLRFAFSDIPNFFNYIKKLATLTANQSTDQIQTFFDKFVTEILAKGTSKGETENVNDTIITTTFNDNLSESYFFYIHSFSSSFYPFLQSFKSNQNLKFDKLFEELNKSFDLTPIYLIEKDNVNENEMFIYNIINQINNDYLVTNESNYKSFINGASFFFSYPLFYSVLYLLRNDEICRIKVAQFLSLEKYQSLRIRLGIACLKNTISFICFSQSLVSKRNKAIDCLYSNYIDNQRLVSLGIPLFIPLLQLTIGLQCKENNGINVFSIKEFFAFEMAREIGLFDNDEINEENENKMIFSFLYLSILLVIERNLFNFDGLNFIKEQIIFELKHGVSDLNKLVELFDVNVCDKNSRPFLLNEIIHDVATARQKSTKGSNNNEYQDVSFHLKEGIEVNFISAINSFNREKVLMNNEKSKHPDELIKIQQFEPEETYFFHQTVENENDDLNVRLKDFLFTPTVLAIVYKTLRKSSEFHRNDLNDHLAMNILILISKFVQELEIKDDKSIKIGEIIKYNSTITDLITQLNQSLFNLSIGENKSATIQNTLNKKTFNLFIRTKICSSTESPKSIIDILLSKGELGKSVLNQMSVEIEGSEKEQNKQDLNLMKKNRARKMKEEIMTHFKSLSSNFSIVDDQKSTPNKSSTSTNEVCSICSMEDKDEVLSYPLYIYRTKLPFIFDKPPIVEMTQFNALRETDILQDDEILESAQLFKEQDDEQEDIENNELINDPEMVFARILSTSPHLDITNDLDAEEVRNRQNMIDLLHQRIMADHERAVQQAAERKDQKMQMRLKRLQEKKEAQLRKQKELENPDKKVSKRCTPGNLFVIQFAICQHPVHNSCVHKKNDFTCPIDRSFKNGFLPNVEDFKDHQKLPDSLDVFIKQYSSFFKSSDEKIIDVFVELVKSISGLITTFEVRLRSLPDCLDSKKNKILLRNLFLSTWHAYRLKGKPMMKTGFKNDVSEDVDSKLTIFQRFIKKIIESDDIEKGDETFRALIGQFVQSSFGSKDEKSEKEMHLFLRRVCLVEHFLLTKLEKENVDQKSTQIIDWDDILSSANISQKFNVTFHFIPEDFEFKPFVFAPMPKEFIRFVQQPFMFKIDEMNVCSVFNILDYNRLIDEYDEFDENGEGQKEENFSCSLVILNKTKPTETLKKMFSGKNYPSLFLSIGRDASTVRVVDGERTCLLRPFFLDKYGCTDVGFKREQPLFLSEEKYERTMDQILSGDFSSNLMPF</sequence>
<dbReference type="SMART" id="SM00396">
    <property type="entry name" value="ZnF_UBR1"/>
    <property type="match status" value="1"/>
</dbReference>
<dbReference type="CDD" id="cd19670">
    <property type="entry name" value="UBR-box_UBR1_2_3"/>
    <property type="match status" value="1"/>
</dbReference>
<evidence type="ECO:0000256" key="3">
    <source>
        <dbReference type="ARBA" id="ARBA00022723"/>
    </source>
</evidence>
<comment type="function">
    <text evidence="9">Ubiquitin ligase protein which is a component of the N-end rule pathway. Recognizes and binds to proteins bearing specific N-terminal residues that are destabilizing according to the N-end rule, leading to their ubiquitination and subsequent degradation.</text>
</comment>
<evidence type="ECO:0000259" key="11">
    <source>
        <dbReference type="PROSITE" id="PS51157"/>
    </source>
</evidence>
<comment type="caution">
    <text evidence="12">The sequence shown here is derived from an EMBL/GenBank/DDBJ whole genome shotgun (WGS) entry which is preliminary data.</text>
</comment>
<dbReference type="Gene3D" id="2.10.110.30">
    <property type="match status" value="1"/>
</dbReference>
<feature type="zinc finger region" description="UBR-type" evidence="8">
    <location>
        <begin position="50"/>
        <end position="119"/>
    </location>
</feature>
<keyword evidence="6 9" id="KW-0862">Zinc</keyword>
<comment type="similarity">
    <text evidence="7 9">Belongs to the E3 ubiquitin-protein ligase UBR1-like family.</text>
</comment>
<reference evidence="12 13" key="1">
    <citation type="submission" date="2024-04" db="EMBL/GenBank/DDBJ databases">
        <title>Tritrichomonas musculus Genome.</title>
        <authorList>
            <person name="Alves-Ferreira E."/>
            <person name="Grigg M."/>
            <person name="Lorenzi H."/>
            <person name="Galac M."/>
        </authorList>
    </citation>
    <scope>NUCLEOTIDE SEQUENCE [LARGE SCALE GENOMIC DNA]</scope>
    <source>
        <strain evidence="12 13">EAF2021</strain>
    </source>
</reference>
<feature type="coiled-coil region" evidence="10">
    <location>
        <begin position="1069"/>
        <end position="1111"/>
    </location>
</feature>
<keyword evidence="3 9" id="KW-0479">Metal-binding</keyword>
<keyword evidence="10" id="KW-0175">Coiled coil</keyword>
<evidence type="ECO:0000313" key="12">
    <source>
        <dbReference type="EMBL" id="KAK8849983.1"/>
    </source>
</evidence>
<dbReference type="PANTHER" id="PTHR21497:SF24">
    <property type="entry name" value="E3 UBIQUITIN-PROTEIN LIGASE UBR1"/>
    <property type="match status" value="1"/>
</dbReference>
<evidence type="ECO:0000256" key="6">
    <source>
        <dbReference type="ARBA" id="ARBA00022833"/>
    </source>
</evidence>
<organism evidence="12 13">
    <name type="scientific">Tritrichomonas musculus</name>
    <dbReference type="NCBI Taxonomy" id="1915356"/>
    <lineage>
        <taxon>Eukaryota</taxon>
        <taxon>Metamonada</taxon>
        <taxon>Parabasalia</taxon>
        <taxon>Tritrichomonadida</taxon>
        <taxon>Tritrichomonadidae</taxon>
        <taxon>Tritrichomonas</taxon>
    </lineage>
</organism>
<dbReference type="InterPro" id="IPR003126">
    <property type="entry name" value="Znf_UBR"/>
</dbReference>
<dbReference type="InterPro" id="IPR044046">
    <property type="entry name" value="E3_ligase_UBR-like_C"/>
</dbReference>
<evidence type="ECO:0000256" key="2">
    <source>
        <dbReference type="ARBA" id="ARBA00022679"/>
    </source>
</evidence>
<proteinExistence type="inferred from homology"/>
<comment type="pathway">
    <text evidence="9">Protein modification; protein ubiquitination.</text>
</comment>
<feature type="domain" description="UBR-type" evidence="11">
    <location>
        <begin position="50"/>
        <end position="119"/>
    </location>
</feature>
<keyword evidence="5 9" id="KW-0833">Ubl conjugation pathway</keyword>
<evidence type="ECO:0000313" key="13">
    <source>
        <dbReference type="Proteomes" id="UP001470230"/>
    </source>
</evidence>
<dbReference type="EMBL" id="JAPFFF010000025">
    <property type="protein sequence ID" value="KAK8849983.1"/>
    <property type="molecule type" value="Genomic_DNA"/>
</dbReference>
<evidence type="ECO:0000256" key="10">
    <source>
        <dbReference type="SAM" id="Coils"/>
    </source>
</evidence>
<dbReference type="Pfam" id="PF02207">
    <property type="entry name" value="zf-UBR"/>
    <property type="match status" value="1"/>
</dbReference>
<evidence type="ECO:0000256" key="5">
    <source>
        <dbReference type="ARBA" id="ARBA00022786"/>
    </source>
</evidence>
<evidence type="ECO:0000256" key="1">
    <source>
        <dbReference type="ARBA" id="ARBA00000900"/>
    </source>
</evidence>
<dbReference type="InterPro" id="IPR039164">
    <property type="entry name" value="UBR1-like"/>
</dbReference>